<keyword evidence="3 6" id="KW-0863">Zinc-finger</keyword>
<dbReference type="STRING" id="112498.A0A2D3V235"/>
<feature type="compositionally biased region" description="Basic and acidic residues" evidence="7">
    <location>
        <begin position="402"/>
        <end position="416"/>
    </location>
</feature>
<dbReference type="PANTHER" id="PTHR23215">
    <property type="entry name" value="ZINC FINGER PROTEIN 207"/>
    <property type="match status" value="1"/>
</dbReference>
<feature type="compositionally biased region" description="Low complexity" evidence="7">
    <location>
        <begin position="369"/>
        <end position="388"/>
    </location>
</feature>
<dbReference type="InterPro" id="IPR013087">
    <property type="entry name" value="Znf_C2H2_type"/>
</dbReference>
<evidence type="ECO:0000256" key="6">
    <source>
        <dbReference type="PROSITE-ProRule" id="PRU00042"/>
    </source>
</evidence>
<sequence length="425" mass="46810">MAPKRKAETLEEALARLWCYYCERDFPGFKDLCDHQRSKHFKCTFDPRSCNRKLQTAGGLKVHMQQVHKSDLQEVPNADPGRRALEPEIFAMDGVPQHLIEKHNDAIIKRFQLEEAEYMRRTGNSLHGTNEPNKKPKIDVVAVAEDQKAKARAFKEKKMEQRRLIKEALARGEEPPKFDSITTSTAPTATTPASAAPVMPTAVETSASPPNATAWNMPPTDGPHVPSQPAYAAHPLPMAPHSAYNAPPMHNPYASHGVPMGYPPVPQGMAPPFQMPGLTPSHSADLFREQHPMHGLPSMPPSMPASQLPTRPTGLPSLPPRPAPAMRPHIATLEEIETMIDDTKRKYDAQKQMNEMSQKTVAQPDTKLNTASSSDPPSNAAPTPAPTSGHVALLMKNNSVSWEERRAQHPRYESKGPKCLAPALA</sequence>
<evidence type="ECO:0000256" key="4">
    <source>
        <dbReference type="ARBA" id="ARBA00022833"/>
    </source>
</evidence>
<feature type="region of interest" description="Disordered" evidence="7">
    <location>
        <begin position="349"/>
        <end position="425"/>
    </location>
</feature>
<evidence type="ECO:0000256" key="7">
    <source>
        <dbReference type="SAM" id="MobiDB-lite"/>
    </source>
</evidence>
<feature type="compositionally biased region" description="Polar residues" evidence="7">
    <location>
        <begin position="351"/>
        <end position="368"/>
    </location>
</feature>
<dbReference type="AlphaFoldDB" id="A0A2D3V235"/>
<dbReference type="RefSeq" id="XP_023624478.1">
    <property type="nucleotide sequence ID" value="XM_023768710.1"/>
</dbReference>
<dbReference type="PANTHER" id="PTHR23215:SF0">
    <property type="entry name" value="BUB3-INTERACTING AND GLEBS MOTIF-CONTAINING PROTEIN ZNF207"/>
    <property type="match status" value="1"/>
</dbReference>
<feature type="compositionally biased region" description="Polar residues" evidence="7">
    <location>
        <begin position="204"/>
        <end position="214"/>
    </location>
</feature>
<feature type="region of interest" description="Disordered" evidence="7">
    <location>
        <begin position="291"/>
        <end position="322"/>
    </location>
</feature>
<reference evidence="9 10" key="1">
    <citation type="submission" date="2016-03" db="EMBL/GenBank/DDBJ databases">
        <authorList>
            <person name="Ploux O."/>
        </authorList>
    </citation>
    <scope>NUCLEOTIDE SEQUENCE [LARGE SCALE GENOMIC DNA]</scope>
    <source>
        <strain evidence="9 10">URUG2</strain>
    </source>
</reference>
<evidence type="ECO:0000256" key="1">
    <source>
        <dbReference type="ARBA" id="ARBA00004123"/>
    </source>
</evidence>
<evidence type="ECO:0000313" key="10">
    <source>
        <dbReference type="Proteomes" id="UP000225277"/>
    </source>
</evidence>
<feature type="domain" description="C2H2-type" evidence="8">
    <location>
        <begin position="41"/>
        <end position="73"/>
    </location>
</feature>
<dbReference type="GeneID" id="35598625"/>
<organism evidence="9 10">
    <name type="scientific">Ramularia collo-cygni</name>
    <dbReference type="NCBI Taxonomy" id="112498"/>
    <lineage>
        <taxon>Eukaryota</taxon>
        <taxon>Fungi</taxon>
        <taxon>Dikarya</taxon>
        <taxon>Ascomycota</taxon>
        <taxon>Pezizomycotina</taxon>
        <taxon>Dothideomycetes</taxon>
        <taxon>Dothideomycetidae</taxon>
        <taxon>Mycosphaerellales</taxon>
        <taxon>Mycosphaerellaceae</taxon>
        <taxon>Ramularia</taxon>
    </lineage>
</organism>
<evidence type="ECO:0000259" key="8">
    <source>
        <dbReference type="PROSITE" id="PS50157"/>
    </source>
</evidence>
<dbReference type="GO" id="GO:0005634">
    <property type="term" value="C:nucleus"/>
    <property type="evidence" value="ECO:0007669"/>
    <property type="project" value="UniProtKB-SubCell"/>
</dbReference>
<accession>A0A2D3V235</accession>
<feature type="compositionally biased region" description="Low complexity" evidence="7">
    <location>
        <begin position="182"/>
        <end position="203"/>
    </location>
</feature>
<dbReference type="OrthoDB" id="1306014at2759"/>
<keyword evidence="2" id="KW-0479">Metal-binding</keyword>
<proteinExistence type="predicted"/>
<evidence type="ECO:0000256" key="5">
    <source>
        <dbReference type="ARBA" id="ARBA00023242"/>
    </source>
</evidence>
<dbReference type="Proteomes" id="UP000225277">
    <property type="component" value="Unassembled WGS sequence"/>
</dbReference>
<dbReference type="PROSITE" id="PS50157">
    <property type="entry name" value="ZINC_FINGER_C2H2_2"/>
    <property type="match status" value="1"/>
</dbReference>
<evidence type="ECO:0000256" key="2">
    <source>
        <dbReference type="ARBA" id="ARBA00022723"/>
    </source>
</evidence>
<dbReference type="CDD" id="cd20908">
    <property type="entry name" value="SUF4-like"/>
    <property type="match status" value="1"/>
</dbReference>
<keyword evidence="10" id="KW-1185">Reference proteome</keyword>
<keyword evidence="4" id="KW-0862">Zinc</keyword>
<evidence type="ECO:0000313" key="9">
    <source>
        <dbReference type="EMBL" id="CZT17586.1"/>
    </source>
</evidence>
<protein>
    <recommendedName>
        <fullName evidence="8">C2H2-type domain-containing protein</fullName>
    </recommendedName>
</protein>
<dbReference type="EMBL" id="FJUY01000004">
    <property type="protein sequence ID" value="CZT17586.1"/>
    <property type="molecule type" value="Genomic_DNA"/>
</dbReference>
<name>A0A2D3V235_9PEZI</name>
<evidence type="ECO:0000256" key="3">
    <source>
        <dbReference type="ARBA" id="ARBA00022771"/>
    </source>
</evidence>
<gene>
    <name evidence="9" type="ORF">RCC_03420</name>
</gene>
<feature type="region of interest" description="Disordered" evidence="7">
    <location>
        <begin position="170"/>
        <end position="229"/>
    </location>
</feature>
<dbReference type="GO" id="GO:0008270">
    <property type="term" value="F:zinc ion binding"/>
    <property type="evidence" value="ECO:0007669"/>
    <property type="project" value="UniProtKB-KW"/>
</dbReference>
<keyword evidence="5" id="KW-0539">Nucleus</keyword>
<comment type="subcellular location">
    <subcellularLocation>
        <location evidence="1">Nucleus</location>
    </subcellularLocation>
</comment>